<dbReference type="Proteomes" id="UP001230649">
    <property type="component" value="Unassembled WGS sequence"/>
</dbReference>
<accession>A0ACC2V351</accession>
<proteinExistence type="predicted"/>
<comment type="caution">
    <text evidence="1">The sequence shown here is derived from an EMBL/GenBank/DDBJ whole genome shotgun (WGS) entry which is preliminary data.</text>
</comment>
<protein>
    <submittedName>
        <fullName evidence="1">Uncharacterized protein</fullName>
    </submittedName>
</protein>
<evidence type="ECO:0000313" key="1">
    <source>
        <dbReference type="EMBL" id="KAJ9093456.1"/>
    </source>
</evidence>
<evidence type="ECO:0000313" key="2">
    <source>
        <dbReference type="Proteomes" id="UP001230649"/>
    </source>
</evidence>
<dbReference type="EMBL" id="JASBWS010000155">
    <property type="protein sequence ID" value="KAJ9093456.1"/>
    <property type="molecule type" value="Genomic_DNA"/>
</dbReference>
<name>A0ACC2V351_9TREE</name>
<reference evidence="1" key="1">
    <citation type="submission" date="2023-04" db="EMBL/GenBank/DDBJ databases">
        <title>Draft Genome sequencing of Naganishia species isolated from polar environments using Oxford Nanopore Technology.</title>
        <authorList>
            <person name="Leo P."/>
            <person name="Venkateswaran K."/>
        </authorList>
    </citation>
    <scope>NUCLEOTIDE SEQUENCE</scope>
    <source>
        <strain evidence="1">MNA-CCFEE 5262</strain>
    </source>
</reference>
<organism evidence="1 2">
    <name type="scientific">Naganishia adeliensis</name>
    <dbReference type="NCBI Taxonomy" id="92952"/>
    <lineage>
        <taxon>Eukaryota</taxon>
        <taxon>Fungi</taxon>
        <taxon>Dikarya</taxon>
        <taxon>Basidiomycota</taxon>
        <taxon>Agaricomycotina</taxon>
        <taxon>Tremellomycetes</taxon>
        <taxon>Filobasidiales</taxon>
        <taxon>Filobasidiaceae</taxon>
        <taxon>Naganishia</taxon>
    </lineage>
</organism>
<gene>
    <name evidence="1" type="ORF">QFC20_007138</name>
</gene>
<sequence length="374" mass="41344">MQGTIAAKLPPNLLKLFAPRPPPPFFKPVGKDPDEPGLNKLQGVASVVQRLKEEDEERVFKRDNEGQGTEGEAVEKKFTLALEYQKQLRKEEAKKQKEEYKKNLEKNYNPNEDPNAAGDPYKTLFISRLSKKTTEEDLRREFEMYGKIERIRIVKDKKGKSKSYAFIVYERERDMKAAYKDAEGIPIHHKKILVDVERGRTVKGWKPRKLGGGLGGRPKPVDPAAAAVTPAFTGGFQPGFRGGMGGGFRGKSRPHSSNIYIANHALSRLQVASLAVVDQWEVVADLCREEDLADEEAPGAGSTVRRAVIVDSKAVRLDHFRTAHQAEIAEDFGNRGFDGPPNPPFKRDFGGDAGPGGGGFGAGGGYGDNKRPRY</sequence>
<keyword evidence="2" id="KW-1185">Reference proteome</keyword>